<accession>A0A975C278</accession>
<dbReference type="AlphaFoldDB" id="A0A975C278"/>
<organism evidence="1 2">
    <name type="scientific">Brevundimonas goettingensis</name>
    <dbReference type="NCBI Taxonomy" id="2774190"/>
    <lineage>
        <taxon>Bacteria</taxon>
        <taxon>Pseudomonadati</taxon>
        <taxon>Pseudomonadota</taxon>
        <taxon>Alphaproteobacteria</taxon>
        <taxon>Caulobacterales</taxon>
        <taxon>Caulobacteraceae</taxon>
        <taxon>Brevundimonas</taxon>
    </lineage>
</organism>
<name>A0A975C278_9CAUL</name>
<protein>
    <submittedName>
        <fullName evidence="1">Uncharacterized protein</fullName>
    </submittedName>
</protein>
<dbReference type="EMBL" id="CP062222">
    <property type="protein sequence ID" value="QTC92538.1"/>
    <property type="molecule type" value="Genomic_DNA"/>
</dbReference>
<evidence type="ECO:0000313" key="2">
    <source>
        <dbReference type="Proteomes" id="UP000663918"/>
    </source>
</evidence>
<reference evidence="1" key="1">
    <citation type="submission" date="2020-09" db="EMBL/GenBank/DDBJ databases">
        <title>Brevundimonas sp. LVF2 isolated from a puddle in Goettingen, Germany.</title>
        <authorList>
            <person name="Friedrich I."/>
            <person name="Klassen A."/>
            <person name="Hannes N."/>
            <person name="Schneider D."/>
            <person name="Hertel R."/>
            <person name="Daniel R."/>
        </authorList>
    </citation>
    <scope>NUCLEOTIDE SEQUENCE</scope>
    <source>
        <strain evidence="1">LVF2</strain>
    </source>
</reference>
<gene>
    <name evidence="1" type="ORF">IFJ75_06620</name>
</gene>
<dbReference type="KEGG" id="bgoe:IFJ75_06620"/>
<keyword evidence="2" id="KW-1185">Reference proteome</keyword>
<dbReference type="Proteomes" id="UP000663918">
    <property type="component" value="Chromosome"/>
</dbReference>
<dbReference type="RefSeq" id="WP_207931819.1">
    <property type="nucleotide sequence ID" value="NZ_CP062222.1"/>
</dbReference>
<sequence length="106" mass="12143">MQHTRDQKGTVEVDGELYDWELRRQPRRTTGNNWEGIAVSLWMQGYKREAIIQFPMPMRANGHPDLEKQKVNVDYVKNAVAAAIEAGWEPTSRGKAVEFDVDAQGR</sequence>
<evidence type="ECO:0000313" key="1">
    <source>
        <dbReference type="EMBL" id="QTC92538.1"/>
    </source>
</evidence>
<proteinExistence type="predicted"/>